<evidence type="ECO:0000313" key="3">
    <source>
        <dbReference type="Proteomes" id="UP001151516"/>
    </source>
</evidence>
<proteinExistence type="predicted"/>
<protein>
    <submittedName>
        <fullName evidence="2">Uncharacterized protein</fullName>
    </submittedName>
</protein>
<reference evidence="2" key="1">
    <citation type="submission" date="2022-07" db="EMBL/GenBank/DDBJ databases">
        <title>Phylogenomic reconstructions and comparative analyses of Kickxellomycotina fungi.</title>
        <authorList>
            <person name="Reynolds N.K."/>
            <person name="Stajich J.E."/>
            <person name="Barry K."/>
            <person name="Grigoriev I.V."/>
            <person name="Crous P."/>
            <person name="Smith M.E."/>
        </authorList>
    </citation>
    <scope>NUCLEOTIDE SEQUENCE</scope>
    <source>
        <strain evidence="2">CBS 109367</strain>
    </source>
</reference>
<comment type="caution">
    <text evidence="2">The sequence shown here is derived from an EMBL/GenBank/DDBJ whole genome shotgun (WGS) entry which is preliminary data.</text>
</comment>
<dbReference type="Proteomes" id="UP001151516">
    <property type="component" value="Unassembled WGS sequence"/>
</dbReference>
<feature type="region of interest" description="Disordered" evidence="1">
    <location>
        <begin position="219"/>
        <end position="247"/>
    </location>
</feature>
<organism evidence="2 3">
    <name type="scientific">Coemansia spiralis</name>
    <dbReference type="NCBI Taxonomy" id="417178"/>
    <lineage>
        <taxon>Eukaryota</taxon>
        <taxon>Fungi</taxon>
        <taxon>Fungi incertae sedis</taxon>
        <taxon>Zoopagomycota</taxon>
        <taxon>Kickxellomycotina</taxon>
        <taxon>Kickxellomycetes</taxon>
        <taxon>Kickxellales</taxon>
        <taxon>Kickxellaceae</taxon>
        <taxon>Coemansia</taxon>
    </lineage>
</organism>
<dbReference type="EMBL" id="JANBTX010000076">
    <property type="protein sequence ID" value="KAJ2687331.1"/>
    <property type="molecule type" value="Genomic_DNA"/>
</dbReference>
<evidence type="ECO:0000256" key="1">
    <source>
        <dbReference type="SAM" id="MobiDB-lite"/>
    </source>
</evidence>
<dbReference type="OrthoDB" id="421226at2759"/>
<accession>A0A9W8L4P8</accession>
<gene>
    <name evidence="2" type="ORF">IWW39_003024</name>
</gene>
<keyword evidence="3" id="KW-1185">Reference proteome</keyword>
<dbReference type="SUPFAM" id="SSF52047">
    <property type="entry name" value="RNI-like"/>
    <property type="match status" value="1"/>
</dbReference>
<evidence type="ECO:0000313" key="2">
    <source>
        <dbReference type="EMBL" id="KAJ2687331.1"/>
    </source>
</evidence>
<feature type="compositionally biased region" description="Acidic residues" evidence="1">
    <location>
        <begin position="236"/>
        <end position="247"/>
    </location>
</feature>
<name>A0A9W8L4P8_9FUNG</name>
<dbReference type="InterPro" id="IPR032675">
    <property type="entry name" value="LRR_dom_sf"/>
</dbReference>
<sequence length="272" mass="31246">MAAYFETRKQTWQLAVLRLWDRPVLRTIEQFERFSSTVGTALPFELRNYQHYGDLPRELDLSMLARRWDKLGYDLLAPVFKHCLRMYDIDMNLCQALHSDQFERLFADNPHIGKSLGYLNISETFFSATSIVSVLNMLPELRYLLVSETETDDSVLETISQSLPNLISLQIGRCELVSDVGIKALADGCPDLKCFTAKECWGILDTELVDKINAGNGWEDLDDPQDYDSHDHSNSEDNEDEGEDDANDFILEYLEEFSMASNLPGFHVQRNR</sequence>
<dbReference type="AlphaFoldDB" id="A0A9W8L4P8"/>
<dbReference type="Gene3D" id="3.80.10.10">
    <property type="entry name" value="Ribonuclease Inhibitor"/>
    <property type="match status" value="1"/>
</dbReference>